<keyword evidence="1" id="KW-0328">Glycosyltransferase</keyword>
<dbReference type="NCBIfam" id="TIGR00696">
    <property type="entry name" value="wecG_tagA_cpsF"/>
    <property type="match status" value="1"/>
</dbReference>
<dbReference type="Pfam" id="PF03808">
    <property type="entry name" value="Glyco_tran_WecG"/>
    <property type="match status" value="1"/>
</dbReference>
<comment type="caution">
    <text evidence="3">The sequence shown here is derived from an EMBL/GenBank/DDBJ whole genome shotgun (WGS) entry which is preliminary data.</text>
</comment>
<gene>
    <name evidence="3" type="ORF">H0484_12460</name>
</gene>
<organism evidence="3 4">
    <name type="scientific">Mesopusillimonas faecipullorum</name>
    <dbReference type="NCBI Taxonomy" id="2755040"/>
    <lineage>
        <taxon>Bacteria</taxon>
        <taxon>Pseudomonadati</taxon>
        <taxon>Pseudomonadota</taxon>
        <taxon>Betaproteobacteria</taxon>
        <taxon>Burkholderiales</taxon>
        <taxon>Alcaligenaceae</taxon>
        <taxon>Mesopusillimonas</taxon>
    </lineage>
</organism>
<evidence type="ECO:0000313" key="4">
    <source>
        <dbReference type="Proteomes" id="UP000776983"/>
    </source>
</evidence>
<evidence type="ECO:0000256" key="1">
    <source>
        <dbReference type="ARBA" id="ARBA00022676"/>
    </source>
</evidence>
<dbReference type="CDD" id="cd06533">
    <property type="entry name" value="Glyco_transf_WecG_TagA"/>
    <property type="match status" value="1"/>
</dbReference>
<keyword evidence="4" id="KW-1185">Reference proteome</keyword>
<dbReference type="PANTHER" id="PTHR34136">
    <property type="match status" value="1"/>
</dbReference>
<protein>
    <submittedName>
        <fullName evidence="3">WecB/TagA/CpsF family glycosyltransferase</fullName>
    </submittedName>
</protein>
<keyword evidence="2" id="KW-0808">Transferase</keyword>
<dbReference type="PANTHER" id="PTHR34136:SF1">
    <property type="entry name" value="UDP-N-ACETYL-D-MANNOSAMINURONIC ACID TRANSFERASE"/>
    <property type="match status" value="1"/>
</dbReference>
<dbReference type="InterPro" id="IPR004629">
    <property type="entry name" value="WecG_TagA_CpsF"/>
</dbReference>
<dbReference type="Proteomes" id="UP000776983">
    <property type="component" value="Unassembled WGS sequence"/>
</dbReference>
<dbReference type="EMBL" id="JACDXW010000006">
    <property type="protein sequence ID" value="MCB5364559.1"/>
    <property type="molecule type" value="Genomic_DNA"/>
</dbReference>
<evidence type="ECO:0000313" key="3">
    <source>
        <dbReference type="EMBL" id="MCB5364559.1"/>
    </source>
</evidence>
<accession>A0ABS8CET6</accession>
<sequence>MSRPCLQTPTQALFGLNIMAVNFAQAVDLLTRAGNVYSAPARVVVTPNVDHIVKLEHKPDLKDLYGKADYIFADGMPVVWASRLLGKPLPERVTGADLFVAMCHQAIELKWRVVLLGGRPGGEDELKSRFQTSFPGLNIEIISPSMRFDPLGEEGHQAAEQIRALAPNLVFVCLGLPKQERWALHHAALLPGGVLMCVGAAMEFALGLQSRAPMRVQRLGLEWLWRLLSNPRHLWRRYLVDDPYFLVLCWREWRAARALKQERT</sequence>
<evidence type="ECO:0000256" key="2">
    <source>
        <dbReference type="ARBA" id="ARBA00022679"/>
    </source>
</evidence>
<dbReference type="RefSeq" id="WP_226954972.1">
    <property type="nucleotide sequence ID" value="NZ_JACDXW010000006.1"/>
</dbReference>
<proteinExistence type="predicted"/>
<name>A0ABS8CET6_9BURK</name>
<reference evidence="3 4" key="1">
    <citation type="submission" date="2020-07" db="EMBL/GenBank/DDBJ databases">
        <title>Pusillimonas sp. nov., isolated from poultry manure in Taiwan.</title>
        <authorList>
            <person name="Lin S.-Y."/>
            <person name="Tang Y.-S."/>
            <person name="Young C.-C."/>
        </authorList>
    </citation>
    <scope>NUCLEOTIDE SEQUENCE [LARGE SCALE GENOMIC DNA]</scope>
    <source>
        <strain evidence="3 4">CC-YST705</strain>
    </source>
</reference>